<feature type="compositionally biased region" description="Polar residues" evidence="1">
    <location>
        <begin position="87"/>
        <end position="98"/>
    </location>
</feature>
<proteinExistence type="predicted"/>
<dbReference type="EMBL" id="CNGE01000283">
    <property type="protein sequence ID" value="CKS39425.1"/>
    <property type="molecule type" value="Genomic_DNA"/>
</dbReference>
<evidence type="ECO:0000313" key="2">
    <source>
        <dbReference type="EMBL" id="CKS39425.1"/>
    </source>
</evidence>
<feature type="compositionally biased region" description="Polar residues" evidence="1">
    <location>
        <begin position="69"/>
        <end position="80"/>
    </location>
</feature>
<evidence type="ECO:0000256" key="1">
    <source>
        <dbReference type="SAM" id="MobiDB-lite"/>
    </source>
</evidence>
<dbReference type="Proteomes" id="UP000044938">
    <property type="component" value="Unassembled WGS sequence"/>
</dbReference>
<evidence type="ECO:0000313" key="3">
    <source>
        <dbReference type="EMBL" id="CNU45012.1"/>
    </source>
</evidence>
<evidence type="ECO:0000313" key="7">
    <source>
        <dbReference type="Proteomes" id="UP000048948"/>
    </source>
</evidence>
<evidence type="ECO:0000313" key="6">
    <source>
        <dbReference type="Proteomes" id="UP000044938"/>
    </source>
</evidence>
<dbReference type="Proteomes" id="UP000039217">
    <property type="component" value="Unassembled WGS sequence"/>
</dbReference>
<gene>
    <name evidence="3" type="ORF">ERS007661_00689</name>
    <name evidence="4" type="ORF">ERS007720_00391</name>
    <name evidence="2" type="ORF">ERS027646_01778</name>
</gene>
<dbReference type="EMBL" id="CQQC01000150">
    <property type="protein sequence ID" value="CNU45012.1"/>
    <property type="molecule type" value="Genomic_DNA"/>
</dbReference>
<feature type="region of interest" description="Disordered" evidence="1">
    <location>
        <begin position="67"/>
        <end position="105"/>
    </location>
</feature>
<sequence length="105" mass="10779">MNARNTERIEINNIKNAITATKTSTSGCVADTRSSKSLIRAVGPPTSTCAAPATRGSWVRIQVMVSRAPKSSGSTDSTALSKALPLSSANRGGATETTLGACAIR</sequence>
<dbReference type="AlphaFoldDB" id="A0A655DR59"/>
<name>A0A655DR59_MYCTX</name>
<evidence type="ECO:0000313" key="4">
    <source>
        <dbReference type="EMBL" id="COV51859.1"/>
    </source>
</evidence>
<dbReference type="Proteomes" id="UP000048948">
    <property type="component" value="Unassembled WGS sequence"/>
</dbReference>
<protein>
    <submittedName>
        <fullName evidence="3">Uncharacterized protein</fullName>
    </submittedName>
</protein>
<reference evidence="5 6" key="1">
    <citation type="submission" date="2015-03" db="EMBL/GenBank/DDBJ databases">
        <authorList>
            <consortium name="Pathogen Informatics"/>
        </authorList>
    </citation>
    <scope>NUCLEOTIDE SEQUENCE [LARGE SCALE GENOMIC DNA]</scope>
    <source>
        <strain evidence="2 7">Bir 172</strain>
        <strain evidence="3 5">D00501624</strain>
        <strain evidence="4 6">M09401471</strain>
    </source>
</reference>
<accession>A0A655DR59</accession>
<evidence type="ECO:0000313" key="5">
    <source>
        <dbReference type="Proteomes" id="UP000039217"/>
    </source>
</evidence>
<dbReference type="EMBL" id="CSAJ01000027">
    <property type="protein sequence ID" value="COV51859.1"/>
    <property type="molecule type" value="Genomic_DNA"/>
</dbReference>
<organism evidence="3 5">
    <name type="scientific">Mycobacterium tuberculosis</name>
    <dbReference type="NCBI Taxonomy" id="1773"/>
    <lineage>
        <taxon>Bacteria</taxon>
        <taxon>Bacillati</taxon>
        <taxon>Actinomycetota</taxon>
        <taxon>Actinomycetes</taxon>
        <taxon>Mycobacteriales</taxon>
        <taxon>Mycobacteriaceae</taxon>
        <taxon>Mycobacterium</taxon>
        <taxon>Mycobacterium tuberculosis complex</taxon>
    </lineage>
</organism>